<dbReference type="AlphaFoldDB" id="A0A419I8A4"/>
<evidence type="ECO:0000256" key="6">
    <source>
        <dbReference type="SAM" id="Phobius"/>
    </source>
</evidence>
<gene>
    <name evidence="8" type="ORF">D5S19_07575</name>
</gene>
<dbReference type="GO" id="GO:0005886">
    <property type="term" value="C:plasma membrane"/>
    <property type="evidence" value="ECO:0007669"/>
    <property type="project" value="UniProtKB-SubCell"/>
</dbReference>
<accession>A0A419I8A4</accession>
<organism evidence="8 9">
    <name type="scientific">Amycolatopsis panacis</name>
    <dbReference type="NCBI Taxonomy" id="2340917"/>
    <lineage>
        <taxon>Bacteria</taxon>
        <taxon>Bacillati</taxon>
        <taxon>Actinomycetota</taxon>
        <taxon>Actinomycetes</taxon>
        <taxon>Pseudonocardiales</taxon>
        <taxon>Pseudonocardiaceae</taxon>
        <taxon>Amycolatopsis</taxon>
    </lineage>
</organism>
<protein>
    <recommendedName>
        <fullName evidence="7">Cardiolipin synthase N-terminal domain-containing protein</fullName>
    </recommendedName>
</protein>
<dbReference type="Pfam" id="PF13396">
    <property type="entry name" value="PLDc_N"/>
    <property type="match status" value="1"/>
</dbReference>
<evidence type="ECO:0000256" key="4">
    <source>
        <dbReference type="ARBA" id="ARBA00022989"/>
    </source>
</evidence>
<dbReference type="InterPro" id="IPR027379">
    <property type="entry name" value="CLS_N"/>
</dbReference>
<comment type="subcellular location">
    <subcellularLocation>
        <location evidence="1">Cell membrane</location>
        <topology evidence="1">Multi-pass membrane protein</topology>
    </subcellularLocation>
</comment>
<evidence type="ECO:0000259" key="7">
    <source>
        <dbReference type="Pfam" id="PF13396"/>
    </source>
</evidence>
<evidence type="ECO:0000256" key="3">
    <source>
        <dbReference type="ARBA" id="ARBA00022692"/>
    </source>
</evidence>
<evidence type="ECO:0000313" key="9">
    <source>
        <dbReference type="Proteomes" id="UP000285112"/>
    </source>
</evidence>
<keyword evidence="9" id="KW-1185">Reference proteome</keyword>
<evidence type="ECO:0000256" key="2">
    <source>
        <dbReference type="ARBA" id="ARBA00022475"/>
    </source>
</evidence>
<name>A0A419I8A4_9PSEU</name>
<dbReference type="EMBL" id="QZFV01000065">
    <property type="protein sequence ID" value="RJQ88290.1"/>
    <property type="molecule type" value="Genomic_DNA"/>
</dbReference>
<keyword evidence="3 6" id="KW-0812">Transmembrane</keyword>
<dbReference type="Proteomes" id="UP000285112">
    <property type="component" value="Unassembled WGS sequence"/>
</dbReference>
<evidence type="ECO:0000256" key="5">
    <source>
        <dbReference type="ARBA" id="ARBA00023136"/>
    </source>
</evidence>
<proteinExistence type="predicted"/>
<keyword evidence="5 6" id="KW-0472">Membrane</keyword>
<sequence>MTSSASAGPALAFGLSAGLFTLVAAVLILLAGMFIGALVSVLGSPLGGGLKLLLILVIFFAPFLGPLGWFLFGRGSACRGAR</sequence>
<feature type="transmembrane region" description="Helical" evidence="6">
    <location>
        <begin position="12"/>
        <end position="40"/>
    </location>
</feature>
<reference evidence="8 9" key="1">
    <citation type="submission" date="2018-09" db="EMBL/GenBank/DDBJ databases">
        <title>YIM PH 21725 draft genome.</title>
        <authorList>
            <person name="Miao C."/>
        </authorList>
    </citation>
    <scope>NUCLEOTIDE SEQUENCE [LARGE SCALE GENOMIC DNA]</scope>
    <source>
        <strain evidence="9">YIM PH21725</strain>
    </source>
</reference>
<feature type="transmembrane region" description="Helical" evidence="6">
    <location>
        <begin position="52"/>
        <end position="72"/>
    </location>
</feature>
<evidence type="ECO:0000256" key="1">
    <source>
        <dbReference type="ARBA" id="ARBA00004651"/>
    </source>
</evidence>
<evidence type="ECO:0000313" key="8">
    <source>
        <dbReference type="EMBL" id="RJQ88290.1"/>
    </source>
</evidence>
<keyword evidence="4 6" id="KW-1133">Transmembrane helix</keyword>
<feature type="domain" description="Cardiolipin synthase N-terminal" evidence="7">
    <location>
        <begin position="34"/>
        <end position="74"/>
    </location>
</feature>
<comment type="caution">
    <text evidence="8">The sequence shown here is derived from an EMBL/GenBank/DDBJ whole genome shotgun (WGS) entry which is preliminary data.</text>
</comment>
<keyword evidence="2" id="KW-1003">Cell membrane</keyword>